<gene>
    <name evidence="1" type="ORF">ACE1CA_20805</name>
</gene>
<evidence type="ECO:0000313" key="2">
    <source>
        <dbReference type="Proteomes" id="UP001576780"/>
    </source>
</evidence>
<keyword evidence="2" id="KW-1185">Reference proteome</keyword>
<protein>
    <submittedName>
        <fullName evidence="1">Uncharacterized protein</fullName>
    </submittedName>
</protein>
<organism evidence="1 2">
    <name type="scientific">Floridaenema evergladense BLCC-F167</name>
    <dbReference type="NCBI Taxonomy" id="3153639"/>
    <lineage>
        <taxon>Bacteria</taxon>
        <taxon>Bacillati</taxon>
        <taxon>Cyanobacteriota</taxon>
        <taxon>Cyanophyceae</taxon>
        <taxon>Oscillatoriophycideae</taxon>
        <taxon>Aerosakkonematales</taxon>
        <taxon>Aerosakkonemataceae</taxon>
        <taxon>Floridanema</taxon>
        <taxon>Floridanema evergladense</taxon>
    </lineage>
</organism>
<dbReference type="Proteomes" id="UP001576780">
    <property type="component" value="Unassembled WGS sequence"/>
</dbReference>
<sequence>MKHITHQFTTNLTIKWRIFPVFVLAAILSLGASFTISNSAVAYPENTNEINHQMLNYRSSLVSENRSDRTTNTLPDSLANAVKKDLAKRTGIALEKLRITNYKQETWPNGCLGISQPDQICTQALVPGWRITLTDGQKTWVYRTDNSGRNIRLENPNVSLNSPKSLQFIK</sequence>
<dbReference type="RefSeq" id="WP_413279331.1">
    <property type="nucleotide sequence ID" value="NZ_JBHFNT010000192.1"/>
</dbReference>
<dbReference type="EMBL" id="JBHFNT010000192">
    <property type="protein sequence ID" value="MFB2836972.1"/>
    <property type="molecule type" value="Genomic_DNA"/>
</dbReference>
<accession>A0ABV4WQ13</accession>
<name>A0ABV4WQ13_9CYAN</name>
<comment type="caution">
    <text evidence="1">The sequence shown here is derived from an EMBL/GenBank/DDBJ whole genome shotgun (WGS) entry which is preliminary data.</text>
</comment>
<evidence type="ECO:0000313" key="1">
    <source>
        <dbReference type="EMBL" id="MFB2836972.1"/>
    </source>
</evidence>
<reference evidence="1 2" key="1">
    <citation type="submission" date="2024-09" db="EMBL/GenBank/DDBJ databases">
        <title>Floridaenema gen nov. (Aerosakkonemataceae, Aerosakkonematales ord. nov., Cyanobacteria) from benthic tropical and subtropical fresh waters, with the description of four new species.</title>
        <authorList>
            <person name="Moretto J.A."/>
            <person name="Berthold D.E."/>
            <person name="Lefler F.W."/>
            <person name="Huang I.-S."/>
            <person name="Laughinghouse H. IV."/>
        </authorList>
    </citation>
    <scope>NUCLEOTIDE SEQUENCE [LARGE SCALE GENOMIC DNA]</scope>
    <source>
        <strain evidence="1 2">BLCC-F167</strain>
    </source>
</reference>
<proteinExistence type="predicted"/>